<dbReference type="InterPro" id="IPR036758">
    <property type="entry name" value="At5g01610-like"/>
</dbReference>
<dbReference type="SUPFAM" id="SSF141562">
    <property type="entry name" value="At5g01610-like"/>
    <property type="match status" value="1"/>
</dbReference>
<dbReference type="EMBL" id="JAATIP010000179">
    <property type="protein sequence ID" value="KAF4362962.1"/>
    <property type="molecule type" value="Genomic_DNA"/>
</dbReference>
<evidence type="ECO:0000313" key="3">
    <source>
        <dbReference type="EMBL" id="KAF4362962.1"/>
    </source>
</evidence>
<gene>
    <name evidence="3" type="ORF">F8388_020478</name>
</gene>
<keyword evidence="2" id="KW-0732">Signal</keyword>
<protein>
    <submittedName>
        <fullName evidence="3">Uncharacterized protein</fullName>
    </submittedName>
</protein>
<dbReference type="Gene3D" id="2.30.240.10">
    <property type="entry name" value="At5g01610-like"/>
    <property type="match status" value="1"/>
</dbReference>
<feature type="region of interest" description="Disordered" evidence="1">
    <location>
        <begin position="207"/>
        <end position="228"/>
    </location>
</feature>
<dbReference type="Proteomes" id="UP000525078">
    <property type="component" value="Unassembled WGS sequence"/>
</dbReference>
<sequence length="243" mass="26867">MTKSIVFCFFVILIVSASSENPTPTPSAVHAELKNFGLPIGLLPSTTVLNYNINQTSGDFSVNLGGACKITLPPDNYLATYSKIITGNIDQGRIAKLDGIRVRAFFKWWSITGIKSSGDNLVFEVGGITVKYPSKNFDEVLAWYLLLLGSMDQDVKQIKRIKCELFSDKHSKTPILSIGHQKRTSLRETLCGPVVASETPILAFQSQRDPLRSNRGQPLHRRGPNHSEVTDLGLDSRFRIEGC</sequence>
<dbReference type="InterPro" id="IPR007493">
    <property type="entry name" value="DUF538"/>
</dbReference>
<organism evidence="3 4">
    <name type="scientific">Cannabis sativa</name>
    <name type="common">Hemp</name>
    <name type="synonym">Marijuana</name>
    <dbReference type="NCBI Taxonomy" id="3483"/>
    <lineage>
        <taxon>Eukaryota</taxon>
        <taxon>Viridiplantae</taxon>
        <taxon>Streptophyta</taxon>
        <taxon>Embryophyta</taxon>
        <taxon>Tracheophyta</taxon>
        <taxon>Spermatophyta</taxon>
        <taxon>Magnoliopsida</taxon>
        <taxon>eudicotyledons</taxon>
        <taxon>Gunneridae</taxon>
        <taxon>Pentapetalae</taxon>
        <taxon>rosids</taxon>
        <taxon>fabids</taxon>
        <taxon>Rosales</taxon>
        <taxon>Cannabaceae</taxon>
        <taxon>Cannabis</taxon>
    </lineage>
</organism>
<dbReference type="PANTHER" id="PTHR31676">
    <property type="entry name" value="T31J12.3 PROTEIN-RELATED"/>
    <property type="match status" value="1"/>
</dbReference>
<dbReference type="AlphaFoldDB" id="A0A7J6EX19"/>
<proteinExistence type="predicted"/>
<evidence type="ECO:0000313" key="4">
    <source>
        <dbReference type="Proteomes" id="UP000525078"/>
    </source>
</evidence>
<dbReference type="PANTHER" id="PTHR31676:SF172">
    <property type="entry name" value="OS01G0595400 PROTEIN"/>
    <property type="match status" value="1"/>
</dbReference>
<comment type="caution">
    <text evidence="3">The sequence shown here is derived from an EMBL/GenBank/DDBJ whole genome shotgun (WGS) entry which is preliminary data.</text>
</comment>
<evidence type="ECO:0000256" key="1">
    <source>
        <dbReference type="SAM" id="MobiDB-lite"/>
    </source>
</evidence>
<feature type="signal peptide" evidence="2">
    <location>
        <begin position="1"/>
        <end position="19"/>
    </location>
</feature>
<accession>A0A7J6EX19</accession>
<dbReference type="Pfam" id="PF04398">
    <property type="entry name" value="DUF538"/>
    <property type="match status" value="1"/>
</dbReference>
<reference evidence="3 4" key="1">
    <citation type="journal article" date="2020" name="bioRxiv">
        <title>Sequence and annotation of 42 cannabis genomes reveals extensive copy number variation in cannabinoid synthesis and pathogen resistance genes.</title>
        <authorList>
            <person name="Mckernan K.J."/>
            <person name="Helbert Y."/>
            <person name="Kane L.T."/>
            <person name="Ebling H."/>
            <person name="Zhang L."/>
            <person name="Liu B."/>
            <person name="Eaton Z."/>
            <person name="Mclaughlin S."/>
            <person name="Kingan S."/>
            <person name="Baybayan P."/>
            <person name="Concepcion G."/>
            <person name="Jordan M."/>
            <person name="Riva A."/>
            <person name="Barbazuk W."/>
            <person name="Harkins T."/>
        </authorList>
    </citation>
    <scope>NUCLEOTIDE SEQUENCE [LARGE SCALE GENOMIC DNA]</scope>
    <source>
        <strain evidence="4">cv. Jamaican Lion 4</strain>
        <tissue evidence="3">Leaf</tissue>
    </source>
</reference>
<evidence type="ECO:0000256" key="2">
    <source>
        <dbReference type="SAM" id="SignalP"/>
    </source>
</evidence>
<feature type="chain" id="PRO_5029613290" evidence="2">
    <location>
        <begin position="20"/>
        <end position="243"/>
    </location>
</feature>
<name>A0A7J6EX19_CANSA</name>